<evidence type="ECO:0000313" key="3">
    <source>
        <dbReference type="Proteomes" id="UP000238390"/>
    </source>
</evidence>
<name>A0A2R3IT27_9PSED</name>
<feature type="compositionally biased region" description="Basic residues" evidence="1">
    <location>
        <begin position="51"/>
        <end position="63"/>
    </location>
</feature>
<evidence type="ECO:0000256" key="1">
    <source>
        <dbReference type="SAM" id="MobiDB-lite"/>
    </source>
</evidence>
<sequence>MVRGQAWKACWRDTGGPAAAGARGCFAHGLLLGFAVSRAGTQRPRPARWPGSRRRTLPRRRPVKAVVACSADGSIGST</sequence>
<gene>
    <name evidence="2" type="ORF">CSB93_4596</name>
</gene>
<organism evidence="2 3">
    <name type="scientific">Pseudomonas paraeruginosa</name>
    <dbReference type="NCBI Taxonomy" id="2994495"/>
    <lineage>
        <taxon>Bacteria</taxon>
        <taxon>Pseudomonadati</taxon>
        <taxon>Pseudomonadota</taxon>
        <taxon>Gammaproteobacteria</taxon>
        <taxon>Pseudomonadales</taxon>
        <taxon>Pseudomonadaceae</taxon>
        <taxon>Pseudomonas</taxon>
    </lineage>
</organism>
<proteinExistence type="predicted"/>
<feature type="region of interest" description="Disordered" evidence="1">
    <location>
        <begin position="42"/>
        <end position="63"/>
    </location>
</feature>
<dbReference type="EMBL" id="CP027169">
    <property type="protein sequence ID" value="AVK04983.1"/>
    <property type="molecule type" value="Genomic_DNA"/>
</dbReference>
<evidence type="ECO:0000313" key="2">
    <source>
        <dbReference type="EMBL" id="AVK04983.1"/>
    </source>
</evidence>
<dbReference type="AlphaFoldDB" id="A0A2R3IT27"/>
<accession>A0A2R3IT27</accession>
<protein>
    <submittedName>
        <fullName evidence="2">Uncharacterized protein</fullName>
    </submittedName>
</protein>
<dbReference type="Proteomes" id="UP000238390">
    <property type="component" value="Chromosome"/>
</dbReference>
<keyword evidence="3" id="KW-1185">Reference proteome</keyword>
<reference evidence="2 3" key="1">
    <citation type="submission" date="2018-02" db="EMBL/GenBank/DDBJ databases">
        <title>FDA/CDC Antimicrobial Resistant Isolate Bank Genome Sequencing.</title>
        <authorList>
            <person name="Benahmed F.H."/>
            <person name="Lutgring J.D."/>
            <person name="Yoo B."/>
            <person name="Machado M."/>
            <person name="Brown A."/>
            <person name="McAllister G."/>
            <person name="Perry A."/>
            <person name="Halpin A.L."/>
            <person name="Vavikolanu K."/>
            <person name="Ott S."/>
            <person name="Zhao X."/>
            <person name="Tallon L.J."/>
            <person name="Sadzewicz L."/>
            <person name="Aluvathingal J."/>
            <person name="Nadendla S."/>
            <person name="Voskania-kordi A."/>
            <person name="Simonyan V."/>
            <person name="Patel J."/>
            <person name="Shawar R.M."/>
        </authorList>
    </citation>
    <scope>NUCLEOTIDE SEQUENCE [LARGE SCALE GENOMIC DNA]</scope>
    <source>
        <strain evidence="2 3">AR_0356</strain>
    </source>
</reference>